<reference evidence="2" key="1">
    <citation type="journal article" date="2011" name="Proc. Natl. Acad. Sci. U.S.A.">
        <title>Obligate biotrophy features unraveled by the genomic analysis of rust fungi.</title>
        <authorList>
            <person name="Duplessis S."/>
            <person name="Cuomo C.A."/>
            <person name="Lin Y.-C."/>
            <person name="Aerts A."/>
            <person name="Tisserant E."/>
            <person name="Veneault-Fourrey C."/>
            <person name="Joly D.L."/>
            <person name="Hacquard S."/>
            <person name="Amselem J."/>
            <person name="Cantarel B.L."/>
            <person name="Chiu R."/>
            <person name="Coutinho P.M."/>
            <person name="Feau N."/>
            <person name="Field M."/>
            <person name="Frey P."/>
            <person name="Gelhaye E."/>
            <person name="Goldberg J."/>
            <person name="Grabherr M.G."/>
            <person name="Kodira C.D."/>
            <person name="Kohler A."/>
            <person name="Kuees U."/>
            <person name="Lindquist E.A."/>
            <person name="Lucas S.M."/>
            <person name="Mago R."/>
            <person name="Mauceli E."/>
            <person name="Morin E."/>
            <person name="Murat C."/>
            <person name="Pangilinan J.L."/>
            <person name="Park R."/>
            <person name="Pearson M."/>
            <person name="Quesneville H."/>
            <person name="Rouhier N."/>
            <person name="Sakthikumar S."/>
            <person name="Salamov A.A."/>
            <person name="Schmutz J."/>
            <person name="Selles B."/>
            <person name="Shapiro H."/>
            <person name="Tanguay P."/>
            <person name="Tuskan G.A."/>
            <person name="Henrissat B."/>
            <person name="Van de Peer Y."/>
            <person name="Rouze P."/>
            <person name="Ellis J.G."/>
            <person name="Dodds P.N."/>
            <person name="Schein J.E."/>
            <person name="Zhong S."/>
            <person name="Hamelin R.C."/>
            <person name="Grigoriev I.V."/>
            <person name="Szabo L.J."/>
            <person name="Martin F."/>
        </authorList>
    </citation>
    <scope>NUCLEOTIDE SEQUENCE [LARGE SCALE GENOMIC DNA]</scope>
    <source>
        <strain evidence="2">98AG31 / pathotype 3-4-7</strain>
    </source>
</reference>
<dbReference type="InParanoid" id="F4RJN9"/>
<name>F4RJN9_MELLP</name>
<protein>
    <recommendedName>
        <fullName evidence="3">F-box domain-containing protein</fullName>
    </recommendedName>
</protein>
<dbReference type="RefSeq" id="XP_007409248.1">
    <property type="nucleotide sequence ID" value="XM_007409186.1"/>
</dbReference>
<dbReference type="InterPro" id="IPR032675">
    <property type="entry name" value="LRR_dom_sf"/>
</dbReference>
<gene>
    <name evidence="1" type="ORF">MELLADRAFT_85759</name>
</gene>
<dbReference type="VEuPathDB" id="FungiDB:MELLADRAFT_85759"/>
<organism evidence="2">
    <name type="scientific">Melampsora larici-populina (strain 98AG31 / pathotype 3-4-7)</name>
    <name type="common">Poplar leaf rust fungus</name>
    <dbReference type="NCBI Taxonomy" id="747676"/>
    <lineage>
        <taxon>Eukaryota</taxon>
        <taxon>Fungi</taxon>
        <taxon>Dikarya</taxon>
        <taxon>Basidiomycota</taxon>
        <taxon>Pucciniomycotina</taxon>
        <taxon>Pucciniomycetes</taxon>
        <taxon>Pucciniales</taxon>
        <taxon>Melampsoraceae</taxon>
        <taxon>Melampsora</taxon>
    </lineage>
</organism>
<evidence type="ECO:0008006" key="3">
    <source>
        <dbReference type="Google" id="ProtNLM"/>
    </source>
</evidence>
<dbReference type="SUPFAM" id="SSF52047">
    <property type="entry name" value="RNI-like"/>
    <property type="match status" value="1"/>
</dbReference>
<proteinExistence type="predicted"/>
<evidence type="ECO:0000313" key="1">
    <source>
        <dbReference type="EMBL" id="EGG07341.1"/>
    </source>
</evidence>
<dbReference type="GeneID" id="18933950"/>
<evidence type="ECO:0000313" key="2">
    <source>
        <dbReference type="Proteomes" id="UP000001072"/>
    </source>
</evidence>
<dbReference type="EMBL" id="GL883104">
    <property type="protein sequence ID" value="EGG07341.1"/>
    <property type="molecule type" value="Genomic_DNA"/>
</dbReference>
<sequence length="614" mass="70685">MQSSNLVNNIRWSFANSSSDRILHDDAWRGAETGRCGAVKGMSLYEMHCYKCSFGFLDFEVLYWTPIRLLSLLSSPLSIQGDLELQQSIKMKNPQKAKNRSSQTKRTSVTHEDLFNRLPDEVLLEIIRYLVDDRSEYVENQAKKMEQGTTLMSGEETVLWIYEHKPKSPILSSFQSFSIVNCRVHSICGPILWKSVRFPSQMSTPMSFWNQKILPRHGCHVEKLEVGLRREWLKVLPELDSIEQAAEDQIRRRYSLRSSADVSTIRFIEEDKDYWQVDSVHSDNLAVDCKDKYGISAPGTEIPTRHNLGGKQNSALRKLCGLSPENLLKVLSQCEKLTTLHIDCPPHSHDPETDVHNLGCNLTGLLSHLGHLQHLKIRGDPDQRTAVKCFFEPIKRVPLLESLELAYFHHVGPELTAILLDLKNLKHLVLKNALLFDWDWSRRGPPHLVNLAMLECATFFLSDAPTAISTWAPNLTHLELYFEDNFCIRDDLTEFDPHRNQFCLPALTHLKIWPHSDCRYFHCFKDCKNLRHLTYYQHWGPHGDASADLSEFSDFITTNVFPQLKVIVITHWSELPPADVATILSSLKVFCNSRGIELDYDPPYADREDRLFFK</sequence>
<dbReference type="AlphaFoldDB" id="F4RJN9"/>
<dbReference type="Gene3D" id="3.80.10.10">
    <property type="entry name" value="Ribonuclease Inhibitor"/>
    <property type="match status" value="1"/>
</dbReference>
<dbReference type="KEGG" id="mlr:MELLADRAFT_85759"/>
<dbReference type="HOGENOM" id="CLU_038956_0_0_1"/>
<keyword evidence="2" id="KW-1185">Reference proteome</keyword>
<dbReference type="Proteomes" id="UP000001072">
    <property type="component" value="Unassembled WGS sequence"/>
</dbReference>
<accession>F4RJN9</accession>